<name>A0AAN4ZG14_9BILA</name>
<feature type="non-terminal residue" evidence="1">
    <location>
        <position position="67"/>
    </location>
</feature>
<feature type="non-terminal residue" evidence="1">
    <location>
        <position position="1"/>
    </location>
</feature>
<organism evidence="1 2">
    <name type="scientific">Pristionchus mayeri</name>
    <dbReference type="NCBI Taxonomy" id="1317129"/>
    <lineage>
        <taxon>Eukaryota</taxon>
        <taxon>Metazoa</taxon>
        <taxon>Ecdysozoa</taxon>
        <taxon>Nematoda</taxon>
        <taxon>Chromadorea</taxon>
        <taxon>Rhabditida</taxon>
        <taxon>Rhabditina</taxon>
        <taxon>Diplogasteromorpha</taxon>
        <taxon>Diplogasteroidea</taxon>
        <taxon>Neodiplogasteridae</taxon>
        <taxon>Pristionchus</taxon>
    </lineage>
</organism>
<accession>A0AAN4ZG14</accession>
<sequence length="67" mass="7091">FQILNVTCAPAKVGELGPDNCVSKVHPDVTTLNGKGGVCPREGGYVIRAIDESLSQVTFDNNNMNVS</sequence>
<reference evidence="2" key="1">
    <citation type="submission" date="2022-10" db="EMBL/GenBank/DDBJ databases">
        <title>Genome assembly of Pristionchus species.</title>
        <authorList>
            <person name="Yoshida K."/>
            <person name="Sommer R.J."/>
        </authorList>
    </citation>
    <scope>NUCLEOTIDE SEQUENCE [LARGE SCALE GENOMIC DNA]</scope>
    <source>
        <strain evidence="2">RS5460</strain>
    </source>
</reference>
<dbReference type="EMBL" id="BTRK01000002">
    <property type="protein sequence ID" value="GMR37858.1"/>
    <property type="molecule type" value="Genomic_DNA"/>
</dbReference>
<dbReference type="AlphaFoldDB" id="A0AAN4ZG14"/>
<evidence type="ECO:0000313" key="1">
    <source>
        <dbReference type="EMBL" id="GMR37858.1"/>
    </source>
</evidence>
<proteinExistence type="predicted"/>
<protein>
    <submittedName>
        <fullName evidence="1">Uncharacterized protein</fullName>
    </submittedName>
</protein>
<comment type="caution">
    <text evidence="1">The sequence shown here is derived from an EMBL/GenBank/DDBJ whole genome shotgun (WGS) entry which is preliminary data.</text>
</comment>
<gene>
    <name evidence="1" type="ORF">PMAYCL1PPCAC_08053</name>
</gene>
<evidence type="ECO:0000313" key="2">
    <source>
        <dbReference type="Proteomes" id="UP001328107"/>
    </source>
</evidence>
<dbReference type="Proteomes" id="UP001328107">
    <property type="component" value="Unassembled WGS sequence"/>
</dbReference>
<keyword evidence="2" id="KW-1185">Reference proteome</keyword>